<evidence type="ECO:0000256" key="2">
    <source>
        <dbReference type="ARBA" id="ARBA00013014"/>
    </source>
</evidence>
<dbReference type="InterPro" id="IPR036291">
    <property type="entry name" value="NAD(P)-bd_dom_sf"/>
</dbReference>
<evidence type="ECO:0000256" key="4">
    <source>
        <dbReference type="ARBA" id="ARBA00022655"/>
    </source>
</evidence>
<dbReference type="PRINTS" id="PR00411">
    <property type="entry name" value="PNDRDTASEI"/>
</dbReference>
<dbReference type="InterPro" id="IPR013332">
    <property type="entry name" value="KPR_N"/>
</dbReference>
<evidence type="ECO:0000256" key="3">
    <source>
        <dbReference type="ARBA" id="ARBA00019465"/>
    </source>
</evidence>
<comment type="pathway">
    <text evidence="1">Cofactor biosynthesis; (R)-pantothenate biosynthesis; (R)-pantoate from 3-methyl-2-oxobutanoate: step 2/2.</text>
</comment>
<dbReference type="SUPFAM" id="SSF51735">
    <property type="entry name" value="NAD(P)-binding Rossmann-fold domains"/>
    <property type="match status" value="1"/>
</dbReference>
<dbReference type="SUPFAM" id="SSF48179">
    <property type="entry name" value="6-phosphogluconate dehydrogenase C-terminal domain-like"/>
    <property type="match status" value="1"/>
</dbReference>
<name>A0A1I0AJN1_9PROT</name>
<sequence>MRIAIVGSGAMGIFIGHGIQKAGYEVTMIDLPNRVKRLKTSGQITVADLDGLESSVSPSLITSDFAEAGIHQIIILATKAQDLPDAAENIARLTDGNSIIIPIQNGIPWWYLHGLSDRFKEAQINCLDPEGLLNRYINPSQVIGCVAYPAVMLEENGRARHIEGKRFSIGEIIGTQGERTQKVANLFQESGFKCLIIDDIRSEIWLKAWGALSINPISALTHATMEDICTFPNTRELVARMMSEAQQVAETLGAHFRHTIEKRIEGAKAVGPHKTSMLQDLENGHPLELDALMLAVLELARLTGIQTPTIRNIYACASLLNWNIQKRYELKEDA</sequence>
<dbReference type="EC" id="1.1.1.169" evidence="2"/>
<dbReference type="PANTHER" id="PTHR21708:SF45">
    <property type="entry name" value="2-DEHYDROPANTOATE 2-REDUCTASE"/>
    <property type="match status" value="1"/>
</dbReference>
<accession>A0A1I0AJN1</accession>
<dbReference type="InterPro" id="IPR051402">
    <property type="entry name" value="KPR-Related"/>
</dbReference>
<comment type="catalytic activity">
    <reaction evidence="6">
        <text>(R)-pantoate + NADP(+) = 2-dehydropantoate + NADPH + H(+)</text>
        <dbReference type="Rhea" id="RHEA:16233"/>
        <dbReference type="ChEBI" id="CHEBI:11561"/>
        <dbReference type="ChEBI" id="CHEBI:15378"/>
        <dbReference type="ChEBI" id="CHEBI:15980"/>
        <dbReference type="ChEBI" id="CHEBI:57783"/>
        <dbReference type="ChEBI" id="CHEBI:58349"/>
        <dbReference type="EC" id="1.1.1.169"/>
    </reaction>
</comment>
<dbReference type="InterPro" id="IPR013328">
    <property type="entry name" value="6PGD_dom2"/>
</dbReference>
<evidence type="ECO:0000259" key="7">
    <source>
        <dbReference type="Pfam" id="PF02558"/>
    </source>
</evidence>
<feature type="domain" description="Ketopantoate reductase C-terminal" evidence="8">
    <location>
        <begin position="199"/>
        <end position="318"/>
    </location>
</feature>
<dbReference type="NCBIfam" id="NF005089">
    <property type="entry name" value="PRK06522.1-4"/>
    <property type="match status" value="1"/>
</dbReference>
<evidence type="ECO:0000313" key="10">
    <source>
        <dbReference type="Proteomes" id="UP000199345"/>
    </source>
</evidence>
<dbReference type="Pfam" id="PF08546">
    <property type="entry name" value="ApbA_C"/>
    <property type="match status" value="1"/>
</dbReference>
<dbReference type="GO" id="GO:0005737">
    <property type="term" value="C:cytoplasm"/>
    <property type="evidence" value="ECO:0007669"/>
    <property type="project" value="TreeGrafter"/>
</dbReference>
<dbReference type="AlphaFoldDB" id="A0A1I0AJN1"/>
<dbReference type="Proteomes" id="UP000199345">
    <property type="component" value="Unassembled WGS sequence"/>
</dbReference>
<gene>
    <name evidence="9" type="ORF">SAMN05216326_10788</name>
</gene>
<keyword evidence="10" id="KW-1185">Reference proteome</keyword>
<evidence type="ECO:0000259" key="8">
    <source>
        <dbReference type="Pfam" id="PF08546"/>
    </source>
</evidence>
<dbReference type="GO" id="GO:0008677">
    <property type="term" value="F:2-dehydropantoate 2-reductase activity"/>
    <property type="evidence" value="ECO:0007669"/>
    <property type="project" value="UniProtKB-EC"/>
</dbReference>
<dbReference type="RefSeq" id="WP_090657235.1">
    <property type="nucleotide sequence ID" value="NZ_FOIA01000007.1"/>
</dbReference>
<proteinExistence type="predicted"/>
<dbReference type="OrthoDB" id="9796561at2"/>
<dbReference type="Pfam" id="PF02558">
    <property type="entry name" value="ApbA"/>
    <property type="match status" value="1"/>
</dbReference>
<dbReference type="InterPro" id="IPR013752">
    <property type="entry name" value="KPA_reductase"/>
</dbReference>
<dbReference type="InterPro" id="IPR008927">
    <property type="entry name" value="6-PGluconate_DH-like_C_sf"/>
</dbReference>
<dbReference type="UniPathway" id="UPA00028">
    <property type="reaction ID" value="UER00004"/>
</dbReference>
<keyword evidence="4" id="KW-0566">Pantothenate biosynthesis</keyword>
<protein>
    <recommendedName>
        <fullName evidence="3">2-dehydropantoate 2-reductase</fullName>
        <ecNumber evidence="2">1.1.1.169</ecNumber>
    </recommendedName>
    <alternativeName>
        <fullName evidence="5">Ketopantoate reductase</fullName>
    </alternativeName>
</protein>
<reference evidence="10" key="1">
    <citation type="submission" date="2016-10" db="EMBL/GenBank/DDBJ databases">
        <authorList>
            <person name="Varghese N."/>
            <person name="Submissions S."/>
        </authorList>
    </citation>
    <scope>NUCLEOTIDE SEQUENCE [LARGE SCALE GENOMIC DNA]</scope>
    <source>
        <strain evidence="10">Nm71</strain>
    </source>
</reference>
<dbReference type="EMBL" id="FOIA01000007">
    <property type="protein sequence ID" value="SES94559.1"/>
    <property type="molecule type" value="Genomic_DNA"/>
</dbReference>
<organism evidence="9 10">
    <name type="scientific">Nitrosomonas marina</name>
    <dbReference type="NCBI Taxonomy" id="917"/>
    <lineage>
        <taxon>Bacteria</taxon>
        <taxon>Pseudomonadati</taxon>
        <taxon>Pseudomonadota</taxon>
        <taxon>Betaproteobacteria</taxon>
        <taxon>Nitrosomonadales</taxon>
        <taxon>Nitrosomonadaceae</taxon>
        <taxon>Nitrosomonas</taxon>
    </lineage>
</organism>
<feature type="domain" description="Ketopantoate reductase N-terminal" evidence="7">
    <location>
        <begin position="3"/>
        <end position="172"/>
    </location>
</feature>
<evidence type="ECO:0000256" key="6">
    <source>
        <dbReference type="ARBA" id="ARBA00048793"/>
    </source>
</evidence>
<evidence type="ECO:0000256" key="5">
    <source>
        <dbReference type="ARBA" id="ARBA00032024"/>
    </source>
</evidence>
<dbReference type="FunFam" id="1.10.1040.10:FF:000017">
    <property type="entry name" value="2-dehydropantoate 2-reductase"/>
    <property type="match status" value="1"/>
</dbReference>
<dbReference type="Gene3D" id="1.10.1040.10">
    <property type="entry name" value="N-(1-d-carboxylethyl)-l-norvaline Dehydrogenase, domain 2"/>
    <property type="match status" value="1"/>
</dbReference>
<evidence type="ECO:0000256" key="1">
    <source>
        <dbReference type="ARBA" id="ARBA00004994"/>
    </source>
</evidence>
<dbReference type="Gene3D" id="3.40.50.720">
    <property type="entry name" value="NAD(P)-binding Rossmann-like Domain"/>
    <property type="match status" value="1"/>
</dbReference>
<dbReference type="GO" id="GO:0015940">
    <property type="term" value="P:pantothenate biosynthetic process"/>
    <property type="evidence" value="ECO:0007669"/>
    <property type="project" value="UniProtKB-UniPathway"/>
</dbReference>
<dbReference type="PANTHER" id="PTHR21708">
    <property type="entry name" value="PROBABLE 2-DEHYDROPANTOATE 2-REDUCTASE"/>
    <property type="match status" value="1"/>
</dbReference>
<evidence type="ECO:0000313" key="9">
    <source>
        <dbReference type="EMBL" id="SES94559.1"/>
    </source>
</evidence>